<reference evidence="1" key="1">
    <citation type="submission" date="2021-05" db="EMBL/GenBank/DDBJ databases">
        <title>Draft genomes of bacteria isolated from model marine particles.</title>
        <authorList>
            <person name="Datta M.S."/>
            <person name="Schwartzman J.A."/>
            <person name="Enke T.N."/>
            <person name="Saavedra J."/>
            <person name="Cermak N."/>
            <person name="Cordero O.X."/>
        </authorList>
    </citation>
    <scope>NUCLEOTIDE SEQUENCE</scope>
    <source>
        <strain evidence="1">I2M19</strain>
    </source>
</reference>
<accession>A0ACC5U8P0</accession>
<protein>
    <submittedName>
        <fullName evidence="1">FAD-dependent oxidoreductase</fullName>
    </submittedName>
</protein>
<dbReference type="EMBL" id="JAHKPD010000012">
    <property type="protein sequence ID" value="MBU2950660.1"/>
    <property type="molecule type" value="Genomic_DNA"/>
</dbReference>
<gene>
    <name evidence="1" type="ORF">KO493_08130</name>
</gene>
<keyword evidence="2" id="KW-1185">Reference proteome</keyword>
<proteinExistence type="predicted"/>
<organism evidence="1 2">
    <name type="scientific">Pseudotamlana agarivorans</name>
    <dbReference type="NCBI Taxonomy" id="481183"/>
    <lineage>
        <taxon>Bacteria</taxon>
        <taxon>Pseudomonadati</taxon>
        <taxon>Bacteroidota</taxon>
        <taxon>Flavobacteriia</taxon>
        <taxon>Flavobacteriales</taxon>
        <taxon>Flavobacteriaceae</taxon>
        <taxon>Pseudotamlana</taxon>
    </lineage>
</organism>
<evidence type="ECO:0000313" key="2">
    <source>
        <dbReference type="Proteomes" id="UP001647509"/>
    </source>
</evidence>
<sequence length="562" mass="61442">MKRIIVIGGLSAGPSAAAKARREDEQAEIILFEKGANISYATCGMPYAFSGVIESRDKLMVVKPELLQNRFNIDVRLNEEIVKIDTEAKLVFSNDKSYKYDKLVFATGARSIVPPIDNIKLANNWSTCRSMPDFDKITKLGLTSESKHITIIGAGLIGVEVAENLREAGKKVTLIEGSSHVLNMWQQKFGNFAGHVLEAEGIEVLTETLVSKFDIDTHGNILAIETKNGKRIPTDFVILSTGIKPNTDLLLAEGAESIANGALKVNEYMETSIKDVYAAGDNISLKNLQTNTYDYFPLGTHSNKAGRAAGANAVDGNTISFKGAYKTAIVKVFDYTLARTGMNPTALNEKGIAFKTVLTVAGATPGYYPGQKDLITEIYYDAKTEEILGAELFGEIGVDKRVDVLSTAIYAKLKISDLSQLDLAYAPPFSPAKDPIVVTSFVAQNIINGKSEQISVEALDDFMDKNASNDYLLLDVRTADEYVKGTIPGALNYPLDAIRNHVDSIKNQNKEVIVFCQKGLRGYLTELILRNNGIKPVKNVAGGFKIWEMYSDNIEIPKPLKS</sequence>
<comment type="caution">
    <text evidence="1">The sequence shown here is derived from an EMBL/GenBank/DDBJ whole genome shotgun (WGS) entry which is preliminary data.</text>
</comment>
<dbReference type="Proteomes" id="UP001647509">
    <property type="component" value="Unassembled WGS sequence"/>
</dbReference>
<evidence type="ECO:0000313" key="1">
    <source>
        <dbReference type="EMBL" id="MBU2950660.1"/>
    </source>
</evidence>
<name>A0ACC5U8P0_9FLAO</name>